<dbReference type="Proteomes" id="UP001446337">
    <property type="component" value="Chromosome"/>
</dbReference>
<sequence>MNLEQQGYRFCGHATTREARWIHPADLAASTGWIDMTDATDAEMVAFFCPA</sequence>
<protein>
    <submittedName>
        <fullName evidence="1">Uncharacterized protein</fullName>
    </submittedName>
</protein>
<reference evidence="1 2" key="1">
    <citation type="submission" date="2024-05" db="EMBL/GenBank/DDBJ databases">
        <title>Achromobacter denitrificans. BP1, complete genome.</title>
        <authorList>
            <person name="Zhang B."/>
        </authorList>
    </citation>
    <scope>NUCLEOTIDE SEQUENCE [LARGE SCALE GENOMIC DNA]</scope>
    <source>
        <strain evidence="1 2">BP1</strain>
    </source>
</reference>
<accession>A0ABZ3G6H4</accession>
<evidence type="ECO:0000313" key="1">
    <source>
        <dbReference type="EMBL" id="XAN17612.1"/>
    </source>
</evidence>
<dbReference type="RefSeq" id="WP_343499220.1">
    <property type="nucleotide sequence ID" value="NZ_CP154792.1"/>
</dbReference>
<name>A0ABZ3G6H4_ACHDE</name>
<organism evidence="1 2">
    <name type="scientific">Achromobacter denitrificans</name>
    <name type="common">Alcaligenes denitrificans</name>
    <dbReference type="NCBI Taxonomy" id="32002"/>
    <lineage>
        <taxon>Bacteria</taxon>
        <taxon>Pseudomonadati</taxon>
        <taxon>Pseudomonadota</taxon>
        <taxon>Betaproteobacteria</taxon>
        <taxon>Burkholderiales</taxon>
        <taxon>Alcaligenaceae</taxon>
        <taxon>Achromobacter</taxon>
    </lineage>
</organism>
<dbReference type="EMBL" id="CP154792">
    <property type="protein sequence ID" value="XAN17612.1"/>
    <property type="molecule type" value="Genomic_DNA"/>
</dbReference>
<gene>
    <name evidence="1" type="ORF">AAIK43_06160</name>
</gene>
<evidence type="ECO:0000313" key="2">
    <source>
        <dbReference type="Proteomes" id="UP001446337"/>
    </source>
</evidence>
<keyword evidence="2" id="KW-1185">Reference proteome</keyword>
<proteinExistence type="predicted"/>